<dbReference type="InterPro" id="IPR000537">
    <property type="entry name" value="UbiA_prenyltransferase"/>
</dbReference>
<dbReference type="OrthoDB" id="9767568at2"/>
<evidence type="ECO:0000313" key="10">
    <source>
        <dbReference type="EMBL" id="REE02060.1"/>
    </source>
</evidence>
<comment type="caution">
    <text evidence="10">The sequence shown here is derived from an EMBL/GenBank/DDBJ whole genome shotgun (WGS) entry which is preliminary data.</text>
</comment>
<dbReference type="CDD" id="cd13962">
    <property type="entry name" value="PT_UbiA_UBIAD1"/>
    <property type="match status" value="1"/>
</dbReference>
<feature type="transmembrane region" description="Helical" evidence="8">
    <location>
        <begin position="92"/>
        <end position="113"/>
    </location>
</feature>
<dbReference type="EC" id="2.5.1.74" evidence="8 9"/>
<evidence type="ECO:0000256" key="5">
    <source>
        <dbReference type="ARBA" id="ARBA00022692"/>
    </source>
</evidence>
<name>A0A3D9L894_MARFU</name>
<evidence type="ECO:0000313" key="11">
    <source>
        <dbReference type="Proteomes" id="UP000256779"/>
    </source>
</evidence>
<dbReference type="GO" id="GO:0042371">
    <property type="term" value="P:vitamin K biosynthetic process"/>
    <property type="evidence" value="ECO:0007669"/>
    <property type="project" value="TreeGrafter"/>
</dbReference>
<dbReference type="Gene3D" id="1.20.120.1780">
    <property type="entry name" value="UbiA prenyltransferase"/>
    <property type="match status" value="1"/>
</dbReference>
<dbReference type="Proteomes" id="UP000256779">
    <property type="component" value="Unassembled WGS sequence"/>
</dbReference>
<dbReference type="PANTHER" id="PTHR13929:SF0">
    <property type="entry name" value="UBIA PRENYLTRANSFERASE DOMAIN-CONTAINING PROTEIN 1"/>
    <property type="match status" value="1"/>
</dbReference>
<dbReference type="NCBIfam" id="NF004750">
    <property type="entry name" value="PRK06080.1-2"/>
    <property type="match status" value="1"/>
</dbReference>
<evidence type="ECO:0000256" key="3">
    <source>
        <dbReference type="ARBA" id="ARBA00022475"/>
    </source>
</evidence>
<dbReference type="RefSeq" id="WP_115866597.1">
    <property type="nucleotide sequence ID" value="NZ_QREG01000002.1"/>
</dbReference>
<gene>
    <name evidence="8" type="primary">menA</name>
    <name evidence="10" type="ORF">C7460_10280</name>
</gene>
<dbReference type="PIRSF" id="PIRSF005355">
    <property type="entry name" value="UBIAD1"/>
    <property type="match status" value="1"/>
</dbReference>
<dbReference type="Gene3D" id="1.10.357.140">
    <property type="entry name" value="UbiA prenyltransferase"/>
    <property type="match status" value="1"/>
</dbReference>
<keyword evidence="2 8" id="KW-0474">Menaquinone biosynthesis</keyword>
<feature type="transmembrane region" description="Helical" evidence="8">
    <location>
        <begin position="175"/>
        <end position="194"/>
    </location>
</feature>
<dbReference type="GO" id="GO:0046428">
    <property type="term" value="F:1,4-dihydroxy-2-naphthoate polyprenyltransferase activity"/>
    <property type="evidence" value="ECO:0007669"/>
    <property type="project" value="UniProtKB-UniRule"/>
</dbReference>
<evidence type="ECO:0000256" key="4">
    <source>
        <dbReference type="ARBA" id="ARBA00022679"/>
    </source>
</evidence>
<dbReference type="NCBIfam" id="TIGR00751">
    <property type="entry name" value="menA"/>
    <property type="match status" value="1"/>
</dbReference>
<feature type="transmembrane region" description="Helical" evidence="8">
    <location>
        <begin position="145"/>
        <end position="169"/>
    </location>
</feature>
<dbReference type="InterPro" id="IPR004657">
    <property type="entry name" value="MenA"/>
</dbReference>
<protein>
    <recommendedName>
        <fullName evidence="8 9">1,4-dihydroxy-2-naphthoate octaprenyltransferase</fullName>
        <shortName evidence="8">DHNA-octaprenyltransferase</shortName>
        <ecNumber evidence="8 9">2.5.1.74</ecNumber>
    </recommendedName>
</protein>
<organism evidence="10 11">
    <name type="scientific">Marinoscillum furvescens DSM 4134</name>
    <dbReference type="NCBI Taxonomy" id="1122208"/>
    <lineage>
        <taxon>Bacteria</taxon>
        <taxon>Pseudomonadati</taxon>
        <taxon>Bacteroidota</taxon>
        <taxon>Cytophagia</taxon>
        <taxon>Cytophagales</taxon>
        <taxon>Reichenbachiellaceae</taxon>
        <taxon>Marinoscillum</taxon>
    </lineage>
</organism>
<accession>A0A3D9L894</accession>
<keyword evidence="5 8" id="KW-0812">Transmembrane</keyword>
<dbReference type="GO" id="GO:0005886">
    <property type="term" value="C:plasma membrane"/>
    <property type="evidence" value="ECO:0007669"/>
    <property type="project" value="UniProtKB-SubCell"/>
</dbReference>
<evidence type="ECO:0000256" key="9">
    <source>
        <dbReference type="NCBIfam" id="TIGR00751"/>
    </source>
</evidence>
<reference evidence="10 11" key="1">
    <citation type="submission" date="2018-07" db="EMBL/GenBank/DDBJ databases">
        <title>Genomic Encyclopedia of Type Strains, Phase IV (KMG-IV): sequencing the most valuable type-strain genomes for metagenomic binning, comparative biology and taxonomic classification.</title>
        <authorList>
            <person name="Goeker M."/>
        </authorList>
    </citation>
    <scope>NUCLEOTIDE SEQUENCE [LARGE SCALE GENOMIC DNA]</scope>
    <source>
        <strain evidence="10 11">DSM 4134</strain>
    </source>
</reference>
<dbReference type="GO" id="GO:0009234">
    <property type="term" value="P:menaquinone biosynthetic process"/>
    <property type="evidence" value="ECO:0007669"/>
    <property type="project" value="UniProtKB-UniRule"/>
</dbReference>
<dbReference type="Pfam" id="PF01040">
    <property type="entry name" value="UbiA"/>
    <property type="match status" value="1"/>
</dbReference>
<feature type="transmembrane region" description="Helical" evidence="8">
    <location>
        <begin position="39"/>
        <end position="57"/>
    </location>
</feature>
<comment type="similarity">
    <text evidence="8">Belongs to the MenA family. Type 1 subfamily.</text>
</comment>
<evidence type="ECO:0000256" key="6">
    <source>
        <dbReference type="ARBA" id="ARBA00022989"/>
    </source>
</evidence>
<keyword evidence="3 8" id="KW-1003">Cell membrane</keyword>
<evidence type="ECO:0000256" key="8">
    <source>
        <dbReference type="HAMAP-Rule" id="MF_01937"/>
    </source>
</evidence>
<proteinExistence type="inferred from homology"/>
<comment type="subcellular location">
    <subcellularLocation>
        <location evidence="8">Cell membrane</location>
        <topology evidence="8">Multi-pass membrane protein</topology>
    </subcellularLocation>
    <subcellularLocation>
        <location evidence="1">Membrane</location>
        <topology evidence="1">Multi-pass membrane protein</topology>
    </subcellularLocation>
</comment>
<keyword evidence="11" id="KW-1185">Reference proteome</keyword>
<dbReference type="AlphaFoldDB" id="A0A3D9L894"/>
<comment type="catalytic activity">
    <reaction evidence="8">
        <text>an all-trans-polyprenyl diphosphate + 1,4-dihydroxy-2-naphthoate + H(+) = a 2-demethylmenaquinol + CO2 + diphosphate</text>
        <dbReference type="Rhea" id="RHEA:26478"/>
        <dbReference type="Rhea" id="RHEA-COMP:9563"/>
        <dbReference type="Rhea" id="RHEA-COMP:9564"/>
        <dbReference type="ChEBI" id="CHEBI:11173"/>
        <dbReference type="ChEBI" id="CHEBI:15378"/>
        <dbReference type="ChEBI" id="CHEBI:16526"/>
        <dbReference type="ChEBI" id="CHEBI:33019"/>
        <dbReference type="ChEBI" id="CHEBI:55437"/>
        <dbReference type="ChEBI" id="CHEBI:58914"/>
        <dbReference type="EC" id="2.5.1.74"/>
    </reaction>
</comment>
<sequence length="299" mass="32558">MELKAWIQAFRLRTLPLAFSSIFLGSFLASSQGMFDGVILAWSLITTLFLQVLSNLANDYGDATSGVDGDQRTGPKRTVSAGLISKKAMKRALIVFSVLSLASGFYLTFLAFGDQWAQVSVFVVLGIAAVAAAIKYTVGKNPYGYAGFGDFFVLLFFGFVGVGGSYYLYTHALDWAVLLPAASCGLLAVGVLNVNNIRDIESDQLSGKYSIPVRIGRAAAVWYQWLLLALAVVCMVVFFMIQRASWESYVFLLCLPLLGRNAWAVKTKTTSNELDPYLKQLALTTLLFVLLVGLGLYLG</sequence>
<keyword evidence="4 8" id="KW-0808">Transferase</keyword>
<dbReference type="HAMAP" id="MF_01937">
    <property type="entry name" value="MenA_1"/>
    <property type="match status" value="1"/>
</dbReference>
<feature type="transmembrane region" description="Helical" evidence="8">
    <location>
        <begin position="277"/>
        <end position="298"/>
    </location>
</feature>
<feature type="transmembrane region" description="Helical" evidence="8">
    <location>
        <begin position="119"/>
        <end position="138"/>
    </location>
</feature>
<evidence type="ECO:0000256" key="7">
    <source>
        <dbReference type="ARBA" id="ARBA00023136"/>
    </source>
</evidence>
<dbReference type="InterPro" id="IPR044878">
    <property type="entry name" value="UbiA_sf"/>
</dbReference>
<comment type="pathway">
    <text evidence="8">Quinol/quinone metabolism; menaquinone biosynthesis; menaquinol from 1,4-dihydroxy-2-naphthoate: step 1/2.</text>
</comment>
<evidence type="ECO:0000256" key="2">
    <source>
        <dbReference type="ARBA" id="ARBA00022428"/>
    </source>
</evidence>
<feature type="transmembrane region" description="Helical" evidence="8">
    <location>
        <begin position="215"/>
        <end position="242"/>
    </location>
</feature>
<dbReference type="EMBL" id="QREG01000002">
    <property type="protein sequence ID" value="REE02060.1"/>
    <property type="molecule type" value="Genomic_DNA"/>
</dbReference>
<evidence type="ECO:0000256" key="1">
    <source>
        <dbReference type="ARBA" id="ARBA00004141"/>
    </source>
</evidence>
<dbReference type="UniPathway" id="UPA00079">
    <property type="reaction ID" value="UER00168"/>
</dbReference>
<dbReference type="PANTHER" id="PTHR13929">
    <property type="entry name" value="1,4-DIHYDROXY-2-NAPHTHOATE OCTAPRENYLTRANSFERASE"/>
    <property type="match status" value="1"/>
</dbReference>
<comment type="function">
    <text evidence="8">Conversion of 1,4-dihydroxy-2-naphthoate (DHNA) to demethylmenaquinone (DMK).</text>
</comment>
<keyword evidence="7 8" id="KW-0472">Membrane</keyword>
<keyword evidence="6 8" id="KW-1133">Transmembrane helix</keyword>
<dbReference type="InterPro" id="IPR026046">
    <property type="entry name" value="UBIAD1"/>
</dbReference>